<comment type="caution">
    <text evidence="5">The sequence shown here is derived from an EMBL/GenBank/DDBJ whole genome shotgun (WGS) entry which is preliminary data.</text>
</comment>
<protein>
    <submittedName>
        <fullName evidence="5">Acetyl esterase</fullName>
    </submittedName>
</protein>
<dbReference type="PANTHER" id="PTHR48081">
    <property type="entry name" value="AB HYDROLASE SUPERFAMILY PROTEIN C4A8.06C"/>
    <property type="match status" value="1"/>
</dbReference>
<dbReference type="EMBL" id="RBXT01000001">
    <property type="protein sequence ID" value="RKT78047.1"/>
    <property type="molecule type" value="Genomic_DNA"/>
</dbReference>
<dbReference type="Gene3D" id="3.40.50.1820">
    <property type="entry name" value="alpha/beta hydrolase"/>
    <property type="match status" value="1"/>
</dbReference>
<dbReference type="PANTHER" id="PTHR48081:SF8">
    <property type="entry name" value="ALPHA_BETA HYDROLASE FOLD-3 DOMAIN-CONTAINING PROTEIN-RELATED"/>
    <property type="match status" value="1"/>
</dbReference>
<dbReference type="OrthoDB" id="9803828at2"/>
<dbReference type="PROSITE" id="PS01174">
    <property type="entry name" value="LIPASE_GDXG_SER"/>
    <property type="match status" value="1"/>
</dbReference>
<comment type="similarity">
    <text evidence="1">Belongs to the 'GDXG' lipolytic enzyme family.</text>
</comment>
<feature type="domain" description="Alpha/beta hydrolase fold-3" evidence="4">
    <location>
        <begin position="96"/>
        <end position="305"/>
    </location>
</feature>
<proteinExistence type="inferred from homology"/>
<organism evidence="5 6">
    <name type="scientific">Terracoccus luteus</name>
    <dbReference type="NCBI Taxonomy" id="53356"/>
    <lineage>
        <taxon>Bacteria</taxon>
        <taxon>Bacillati</taxon>
        <taxon>Actinomycetota</taxon>
        <taxon>Actinomycetes</taxon>
        <taxon>Micrococcales</taxon>
        <taxon>Intrasporangiaceae</taxon>
        <taxon>Terracoccus</taxon>
    </lineage>
</organism>
<accession>A0A495XUZ5</accession>
<sequence length="332" mass="35405">MASRTRRAAGLPLRTRLLAAALTRARGPIDDLDAARLARLRSGDLPTVPPFTWVTGAVPRDLTVGGDGFTARDGVTVPVRTYRPSTARAGDALPVLVWFHGGGWMLGDAKGYDPLCAHLAHACDVVVLSVDYRRSPEHRAPKAVLDCVDAVRWATTEAGRLGIRAHDLGVAGDSAGGNLAAVVSAVVRDEGGARIRHQALLYPATDATMSQPSVRENADAAVLTRRDMQVYLGAYLGTGPAALAATDPLVSPLHAPDHRGLPPTLVQTADLDPLRDDGRAYAQALERAGVPVRLTNYRRMPHGYASFPHLTAAGRQARDELVDWVTDHTRVG</sequence>
<evidence type="ECO:0000256" key="2">
    <source>
        <dbReference type="ARBA" id="ARBA00022801"/>
    </source>
</evidence>
<gene>
    <name evidence="5" type="ORF">DFJ68_1482</name>
</gene>
<evidence type="ECO:0000259" key="4">
    <source>
        <dbReference type="Pfam" id="PF07859"/>
    </source>
</evidence>
<reference evidence="5 6" key="1">
    <citation type="submission" date="2018-10" db="EMBL/GenBank/DDBJ databases">
        <title>Sequencing the genomes of 1000 actinobacteria strains.</title>
        <authorList>
            <person name="Klenk H.-P."/>
        </authorList>
    </citation>
    <scope>NUCLEOTIDE SEQUENCE [LARGE SCALE GENOMIC DNA]</scope>
    <source>
        <strain evidence="5 6">DSM 44267</strain>
    </source>
</reference>
<dbReference type="RefSeq" id="WP_121032201.1">
    <property type="nucleotide sequence ID" value="NZ_RBXT01000001.1"/>
</dbReference>
<dbReference type="InterPro" id="IPR050300">
    <property type="entry name" value="GDXG_lipolytic_enzyme"/>
</dbReference>
<name>A0A495XUZ5_9MICO</name>
<dbReference type="InterPro" id="IPR013094">
    <property type="entry name" value="AB_hydrolase_3"/>
</dbReference>
<dbReference type="InterPro" id="IPR033140">
    <property type="entry name" value="Lipase_GDXG_put_SER_AS"/>
</dbReference>
<dbReference type="Proteomes" id="UP000278440">
    <property type="component" value="Unassembled WGS sequence"/>
</dbReference>
<keyword evidence="6" id="KW-1185">Reference proteome</keyword>
<dbReference type="GO" id="GO:0016787">
    <property type="term" value="F:hydrolase activity"/>
    <property type="evidence" value="ECO:0007669"/>
    <property type="project" value="UniProtKB-KW"/>
</dbReference>
<evidence type="ECO:0000313" key="6">
    <source>
        <dbReference type="Proteomes" id="UP000278440"/>
    </source>
</evidence>
<dbReference type="Pfam" id="PF07859">
    <property type="entry name" value="Abhydrolase_3"/>
    <property type="match status" value="1"/>
</dbReference>
<evidence type="ECO:0000256" key="1">
    <source>
        <dbReference type="ARBA" id="ARBA00010515"/>
    </source>
</evidence>
<dbReference type="SUPFAM" id="SSF53474">
    <property type="entry name" value="alpha/beta-Hydrolases"/>
    <property type="match status" value="1"/>
</dbReference>
<evidence type="ECO:0000256" key="3">
    <source>
        <dbReference type="PROSITE-ProRule" id="PRU10038"/>
    </source>
</evidence>
<dbReference type="InterPro" id="IPR029058">
    <property type="entry name" value="AB_hydrolase_fold"/>
</dbReference>
<keyword evidence="2" id="KW-0378">Hydrolase</keyword>
<feature type="active site" evidence="3">
    <location>
        <position position="174"/>
    </location>
</feature>
<evidence type="ECO:0000313" key="5">
    <source>
        <dbReference type="EMBL" id="RKT78047.1"/>
    </source>
</evidence>
<dbReference type="AlphaFoldDB" id="A0A495XUZ5"/>